<keyword evidence="1" id="KW-1133">Transmembrane helix</keyword>
<feature type="transmembrane region" description="Helical" evidence="1">
    <location>
        <begin position="104"/>
        <end position="126"/>
    </location>
</feature>
<dbReference type="EMBL" id="CP022535">
    <property type="protein sequence ID" value="ASP28309.1"/>
    <property type="molecule type" value="Genomic_DNA"/>
</dbReference>
<dbReference type="KEGG" id="scou:SCORR_v1c05370"/>
<gene>
    <name evidence="2" type="ORF">SCORR_v1c05370</name>
</gene>
<dbReference type="OrthoDB" id="390179at2"/>
<keyword evidence="1" id="KW-0472">Membrane</keyword>
<evidence type="ECO:0000313" key="2">
    <source>
        <dbReference type="EMBL" id="ASP28309.1"/>
    </source>
</evidence>
<dbReference type="NCBIfam" id="NF045848">
    <property type="entry name" value="MMCAP2_0566_fam"/>
    <property type="match status" value="1"/>
</dbReference>
<proteinExistence type="predicted"/>
<accession>A0A222EP68</accession>
<dbReference type="NCBIfam" id="NF045889">
    <property type="entry name" value="ICE_Mbov_0396_TM"/>
    <property type="match status" value="1"/>
</dbReference>
<name>A0A222EP68_9MOLU</name>
<organism evidence="2 3">
    <name type="scientific">Spiroplasma corruscae</name>
    <dbReference type="NCBI Taxonomy" id="216934"/>
    <lineage>
        <taxon>Bacteria</taxon>
        <taxon>Bacillati</taxon>
        <taxon>Mycoplasmatota</taxon>
        <taxon>Mollicutes</taxon>
        <taxon>Entomoplasmatales</taxon>
        <taxon>Spiroplasmataceae</taxon>
        <taxon>Spiroplasma</taxon>
    </lineage>
</organism>
<protein>
    <recommendedName>
        <fullName evidence="4">Transmembrane protein</fullName>
    </recommendedName>
</protein>
<evidence type="ECO:0000313" key="3">
    <source>
        <dbReference type="Proteomes" id="UP000203229"/>
    </source>
</evidence>
<dbReference type="AlphaFoldDB" id="A0A222EP68"/>
<keyword evidence="1" id="KW-0812">Transmembrane</keyword>
<reference evidence="2 3" key="1">
    <citation type="submission" date="2017-07" db="EMBL/GenBank/DDBJ databases">
        <title>Complete genome sequence of Spiroplasma corruscae EC-1 (DSM 19793).</title>
        <authorList>
            <person name="Tsai Y.-M."/>
            <person name="Lo W.-S."/>
            <person name="Kuo C.-H."/>
        </authorList>
    </citation>
    <scope>NUCLEOTIDE SEQUENCE [LARGE SCALE GENOMIC DNA]</scope>
    <source>
        <strain evidence="2 3">EC-1</strain>
    </source>
</reference>
<evidence type="ECO:0000256" key="1">
    <source>
        <dbReference type="SAM" id="Phobius"/>
    </source>
</evidence>
<dbReference type="Proteomes" id="UP000203229">
    <property type="component" value="Chromosome"/>
</dbReference>
<feature type="transmembrane region" description="Helical" evidence="1">
    <location>
        <begin position="132"/>
        <end position="148"/>
    </location>
</feature>
<sequence length="162" mass="18674">MVLIFTIQYFTYTFNEDLHLKERIVKSVKSTGLAIVFVFFIPIGFYGILFLIGFLNTLIQLSFGKNNRNLADILYKLGDKNWDGSSIFVPDDYSVPDIILYYNIIFEILTVWLLLYSLIMLCMAVVQKSIELFLLFILGPLVAAWMVNDNGARKTMKRYGIS</sequence>
<feature type="transmembrane region" description="Helical" evidence="1">
    <location>
        <begin position="33"/>
        <end position="59"/>
    </location>
</feature>
<keyword evidence="3" id="KW-1185">Reference proteome</keyword>
<evidence type="ECO:0008006" key="4">
    <source>
        <dbReference type="Google" id="ProtNLM"/>
    </source>
</evidence>